<accession>L0KCS7</accession>
<evidence type="ECO:0000313" key="7">
    <source>
        <dbReference type="EMBL" id="AGB42340.1"/>
    </source>
</evidence>
<dbReference type="EMBL" id="CP003359">
    <property type="protein sequence ID" value="AGB42340.1"/>
    <property type="molecule type" value="Genomic_DNA"/>
</dbReference>
<dbReference type="Proteomes" id="UP000010880">
    <property type="component" value="Chromosome"/>
</dbReference>
<dbReference type="eggNOG" id="ENOG503304M">
    <property type="taxonomic scope" value="Bacteria"/>
</dbReference>
<proteinExistence type="predicted"/>
<feature type="transmembrane region" description="Helical" evidence="6">
    <location>
        <begin position="69"/>
        <end position="90"/>
    </location>
</feature>
<keyword evidence="5 6" id="KW-0472">Membrane</keyword>
<dbReference type="STRING" id="748449.Halha_2466"/>
<reference evidence="8" key="1">
    <citation type="submission" date="2012-02" db="EMBL/GenBank/DDBJ databases">
        <title>The complete genome of Halobacteroides halobius DSM 5150.</title>
        <authorList>
            <person name="Lucas S."/>
            <person name="Copeland A."/>
            <person name="Lapidus A."/>
            <person name="Glavina del Rio T."/>
            <person name="Dalin E."/>
            <person name="Tice H."/>
            <person name="Bruce D."/>
            <person name="Goodwin L."/>
            <person name="Pitluck S."/>
            <person name="Peters L."/>
            <person name="Mikhailova N."/>
            <person name="Gu W."/>
            <person name="Kyrpides N."/>
            <person name="Mavromatis K."/>
            <person name="Ivanova N."/>
            <person name="Brettin T."/>
            <person name="Detter J.C."/>
            <person name="Han C."/>
            <person name="Larimer F."/>
            <person name="Land M."/>
            <person name="Hauser L."/>
            <person name="Markowitz V."/>
            <person name="Cheng J.-F."/>
            <person name="Hugenholtz P."/>
            <person name="Woyke T."/>
            <person name="Wu D."/>
            <person name="Tindall B."/>
            <person name="Pomrenke H."/>
            <person name="Brambilla E."/>
            <person name="Klenk H.-P."/>
            <person name="Eisen J.A."/>
        </authorList>
    </citation>
    <scope>NUCLEOTIDE SEQUENCE [LARGE SCALE GENOMIC DNA]</scope>
    <source>
        <strain evidence="8">ATCC 35273 / DSM 5150 / MD-1</strain>
    </source>
</reference>
<organism evidence="7 8">
    <name type="scientific">Halobacteroides halobius (strain ATCC 35273 / DSM 5150 / MD-1)</name>
    <dbReference type="NCBI Taxonomy" id="748449"/>
    <lineage>
        <taxon>Bacteria</taxon>
        <taxon>Bacillati</taxon>
        <taxon>Bacillota</taxon>
        <taxon>Clostridia</taxon>
        <taxon>Halanaerobiales</taxon>
        <taxon>Halobacteroidaceae</taxon>
        <taxon>Halobacteroides</taxon>
    </lineage>
</organism>
<evidence type="ECO:0000256" key="2">
    <source>
        <dbReference type="ARBA" id="ARBA00022475"/>
    </source>
</evidence>
<gene>
    <name evidence="7" type="ordered locus">Halha_2466</name>
</gene>
<dbReference type="AlphaFoldDB" id="L0KCS7"/>
<feature type="transmembrane region" description="Helical" evidence="6">
    <location>
        <begin position="12"/>
        <end position="31"/>
    </location>
</feature>
<evidence type="ECO:0000256" key="3">
    <source>
        <dbReference type="ARBA" id="ARBA00022692"/>
    </source>
</evidence>
<dbReference type="GO" id="GO:0005886">
    <property type="term" value="C:plasma membrane"/>
    <property type="evidence" value="ECO:0007669"/>
    <property type="project" value="UniProtKB-SubCell"/>
</dbReference>
<keyword evidence="4 6" id="KW-1133">Transmembrane helix</keyword>
<dbReference type="InterPro" id="IPR005598">
    <property type="entry name" value="ATP_synth_I"/>
</dbReference>
<evidence type="ECO:0000256" key="5">
    <source>
        <dbReference type="ARBA" id="ARBA00023136"/>
    </source>
</evidence>
<keyword evidence="8" id="KW-1185">Reference proteome</keyword>
<dbReference type="RefSeq" id="WP_015328054.1">
    <property type="nucleotide sequence ID" value="NC_019978.1"/>
</dbReference>
<evidence type="ECO:0000256" key="1">
    <source>
        <dbReference type="ARBA" id="ARBA00004651"/>
    </source>
</evidence>
<evidence type="ECO:0000256" key="6">
    <source>
        <dbReference type="SAM" id="Phobius"/>
    </source>
</evidence>
<feature type="transmembrane region" description="Helical" evidence="6">
    <location>
        <begin position="37"/>
        <end position="57"/>
    </location>
</feature>
<protein>
    <submittedName>
        <fullName evidence="7">ATP synthase I chain</fullName>
    </submittedName>
</protein>
<name>L0KCS7_HALHC</name>
<comment type="subcellular location">
    <subcellularLocation>
        <location evidence="1">Cell membrane</location>
        <topology evidence="1">Multi-pass membrane protein</topology>
    </subcellularLocation>
</comment>
<evidence type="ECO:0000313" key="8">
    <source>
        <dbReference type="Proteomes" id="UP000010880"/>
    </source>
</evidence>
<sequence length="136" mass="15776">MMKQLTTTKRFIFKWASILNLLLIFLVAFFFGQRATLGLIVGAIMSLINFHLLSFSLQKAVKFEPVKAGIYTFIQYIIRYSLWFAVLYISLQRPDINLVTVIVGMLTVKIVVLIVNVFNFWPEDQKLNNLIRKEGK</sequence>
<dbReference type="KEGG" id="hhl:Halha_2466"/>
<dbReference type="Pfam" id="PF03899">
    <property type="entry name" value="ATP-synt_I"/>
    <property type="match status" value="1"/>
</dbReference>
<evidence type="ECO:0000256" key="4">
    <source>
        <dbReference type="ARBA" id="ARBA00022989"/>
    </source>
</evidence>
<keyword evidence="3 6" id="KW-0812">Transmembrane</keyword>
<keyword evidence="2" id="KW-1003">Cell membrane</keyword>
<feature type="transmembrane region" description="Helical" evidence="6">
    <location>
        <begin position="96"/>
        <end position="121"/>
    </location>
</feature>
<dbReference type="HOGENOM" id="CLU_1987753_0_0_9"/>